<organism evidence="2 3">
    <name type="scientific">Rousettus aegyptiacus</name>
    <name type="common">Egyptian fruit bat</name>
    <name type="synonym">Pteropus aegyptiacus</name>
    <dbReference type="NCBI Taxonomy" id="9407"/>
    <lineage>
        <taxon>Eukaryota</taxon>
        <taxon>Metazoa</taxon>
        <taxon>Chordata</taxon>
        <taxon>Craniata</taxon>
        <taxon>Vertebrata</taxon>
        <taxon>Euteleostomi</taxon>
        <taxon>Mammalia</taxon>
        <taxon>Eutheria</taxon>
        <taxon>Laurasiatheria</taxon>
        <taxon>Chiroptera</taxon>
        <taxon>Yinpterochiroptera</taxon>
        <taxon>Pteropodoidea</taxon>
        <taxon>Pteropodidae</taxon>
        <taxon>Rousettinae</taxon>
        <taxon>Rousettus</taxon>
    </lineage>
</organism>
<comment type="caution">
    <text evidence="2">The sequence shown here is derived from an EMBL/GenBank/DDBJ whole genome shotgun (WGS) entry which is preliminary data.</text>
</comment>
<evidence type="ECO:0000256" key="1">
    <source>
        <dbReference type="SAM" id="SignalP"/>
    </source>
</evidence>
<sequence length="153" mass="17989">MSFCLFVCFIHLLLSAFYPTYELNHMFLNFLCLTFCLAYCSQDLFMLSKMAVFHLFLWLSMFHCMYEPQLLYQSSIEEGPIFCFALFSHFDGEHHLVNPEKGFKKSNFSSSCMYENVCVCFFFPPYSRFHNSRSGHNSGLEISELGRLCCIKF</sequence>
<dbReference type="AlphaFoldDB" id="A0A7J8H1E9"/>
<protein>
    <submittedName>
        <fullName evidence="2">Uncharacterized protein</fullName>
    </submittedName>
</protein>
<proteinExistence type="predicted"/>
<keyword evidence="3" id="KW-1185">Reference proteome</keyword>
<feature type="chain" id="PRO_5029682106" evidence="1">
    <location>
        <begin position="16"/>
        <end position="153"/>
    </location>
</feature>
<gene>
    <name evidence="2" type="ORF">HJG63_011294</name>
</gene>
<evidence type="ECO:0000313" key="3">
    <source>
        <dbReference type="Proteomes" id="UP000593571"/>
    </source>
</evidence>
<dbReference type="Proteomes" id="UP000593571">
    <property type="component" value="Unassembled WGS sequence"/>
</dbReference>
<keyword evidence="1" id="KW-0732">Signal</keyword>
<evidence type="ECO:0000313" key="2">
    <source>
        <dbReference type="EMBL" id="KAF6465930.1"/>
    </source>
</evidence>
<dbReference type="EMBL" id="JACASE010000005">
    <property type="protein sequence ID" value="KAF6465930.1"/>
    <property type="molecule type" value="Genomic_DNA"/>
</dbReference>
<name>A0A7J8H1E9_ROUAE</name>
<accession>A0A7J8H1E9</accession>
<feature type="signal peptide" evidence="1">
    <location>
        <begin position="1"/>
        <end position="15"/>
    </location>
</feature>
<reference evidence="2 3" key="1">
    <citation type="journal article" date="2020" name="Nature">
        <title>Six reference-quality genomes reveal evolution of bat adaptations.</title>
        <authorList>
            <person name="Jebb D."/>
            <person name="Huang Z."/>
            <person name="Pippel M."/>
            <person name="Hughes G.M."/>
            <person name="Lavrichenko K."/>
            <person name="Devanna P."/>
            <person name="Winkler S."/>
            <person name="Jermiin L.S."/>
            <person name="Skirmuntt E.C."/>
            <person name="Katzourakis A."/>
            <person name="Burkitt-Gray L."/>
            <person name="Ray D.A."/>
            <person name="Sullivan K.A.M."/>
            <person name="Roscito J.G."/>
            <person name="Kirilenko B.M."/>
            <person name="Davalos L.M."/>
            <person name="Corthals A.P."/>
            <person name="Power M.L."/>
            <person name="Jones G."/>
            <person name="Ransome R.D."/>
            <person name="Dechmann D.K.N."/>
            <person name="Locatelli A.G."/>
            <person name="Puechmaille S.J."/>
            <person name="Fedrigo O."/>
            <person name="Jarvis E.D."/>
            <person name="Hiller M."/>
            <person name="Vernes S.C."/>
            <person name="Myers E.W."/>
            <person name="Teeling E.C."/>
        </authorList>
    </citation>
    <scope>NUCLEOTIDE SEQUENCE [LARGE SCALE GENOMIC DNA]</scope>
    <source>
        <strain evidence="2">MRouAeg1</strain>
        <tissue evidence="2">Muscle</tissue>
    </source>
</reference>